<dbReference type="PANTHER" id="PTHR30329:SF21">
    <property type="entry name" value="LIPOPROTEIN YIAD-RELATED"/>
    <property type="match status" value="1"/>
</dbReference>
<dbReference type="CDD" id="cd07185">
    <property type="entry name" value="OmpA_C-like"/>
    <property type="match status" value="1"/>
</dbReference>
<dbReference type="AlphaFoldDB" id="A0A179BZK2"/>
<keyword evidence="2 4" id="KW-0472">Membrane</keyword>
<feature type="signal peptide" evidence="5">
    <location>
        <begin position="1"/>
        <end position="23"/>
    </location>
</feature>
<evidence type="ECO:0000256" key="2">
    <source>
        <dbReference type="ARBA" id="ARBA00023136"/>
    </source>
</evidence>
<dbReference type="Gene3D" id="3.30.1330.60">
    <property type="entry name" value="OmpA-like domain"/>
    <property type="match status" value="1"/>
</dbReference>
<gene>
    <name evidence="8" type="ORF">A4U53_13985</name>
    <name evidence="7" type="ORF">GR204_10020</name>
</gene>
<dbReference type="PROSITE" id="PS51123">
    <property type="entry name" value="OMPA_2"/>
    <property type="match status" value="1"/>
</dbReference>
<dbReference type="InterPro" id="IPR006665">
    <property type="entry name" value="OmpA-like"/>
</dbReference>
<comment type="caution">
    <text evidence="8">The sequence shown here is derived from an EMBL/GenBank/DDBJ whole genome shotgun (WGS) entry which is preliminary data.</text>
</comment>
<sequence>MIFHGHRISLALGLLMAPCIASAQQLDNTQIMTTLGQVKAAAPAVDVALLVEEANANVGKGVATLPNWNKLSELSQLIVEIDFENNSTAIEPKSYRTVGLIADALHHPDLFRYKFLIVGHSSATGTAKHNLELSQKRADAINEALSSTFAVSPDRLFSVGAGEEWPIDPGHPESADNRRVQLINLGLLK</sequence>
<name>A0A179BZK2_RHILE</name>
<proteinExistence type="predicted"/>
<dbReference type="InterPro" id="IPR006664">
    <property type="entry name" value="OMP_bac"/>
</dbReference>
<keyword evidence="3" id="KW-0998">Cell outer membrane</keyword>
<dbReference type="eggNOG" id="COG2885">
    <property type="taxonomic scope" value="Bacteria"/>
</dbReference>
<dbReference type="InterPro" id="IPR036737">
    <property type="entry name" value="OmpA-like_sf"/>
</dbReference>
<evidence type="ECO:0000256" key="3">
    <source>
        <dbReference type="ARBA" id="ARBA00023237"/>
    </source>
</evidence>
<feature type="domain" description="OmpA-like" evidence="6">
    <location>
        <begin position="70"/>
        <end position="188"/>
    </location>
</feature>
<evidence type="ECO:0000256" key="4">
    <source>
        <dbReference type="PROSITE-ProRule" id="PRU00473"/>
    </source>
</evidence>
<reference evidence="7 9" key="2">
    <citation type="submission" date="2019-12" db="EMBL/GenBank/DDBJ databases">
        <title>Rhizobium genotypes associated with high levels of biological nitrogen fixation by grain legumes in a temperate-maritime cropping system.</title>
        <authorList>
            <person name="Maluk M."/>
            <person name="Francesc Ferrando Molina F."/>
            <person name="Lopez Del Egido L."/>
            <person name="Lafos M."/>
            <person name="Langarica-Fuentes A."/>
            <person name="Gebre Yohannes G."/>
            <person name="Young M.W."/>
            <person name="Martin P."/>
            <person name="Gantlett R."/>
            <person name="Kenicer G."/>
            <person name="Hawes C."/>
            <person name="Begg G.S."/>
            <person name="Quilliam R.S."/>
            <person name="Squire G.R."/>
            <person name="Poole P.S."/>
            <person name="Young P.W."/>
            <person name="Iannetta P.M."/>
            <person name="James E.K."/>
        </authorList>
    </citation>
    <scope>NUCLEOTIDE SEQUENCE [LARGE SCALE GENOMIC DNA]</scope>
    <source>
        <strain evidence="7 9">JHI1096</strain>
    </source>
</reference>
<organism evidence="8">
    <name type="scientific">Rhizobium leguminosarum</name>
    <dbReference type="NCBI Taxonomy" id="384"/>
    <lineage>
        <taxon>Bacteria</taxon>
        <taxon>Pseudomonadati</taxon>
        <taxon>Pseudomonadota</taxon>
        <taxon>Alphaproteobacteria</taxon>
        <taxon>Hyphomicrobiales</taxon>
        <taxon>Rhizobiaceae</taxon>
        <taxon>Rhizobium/Agrobacterium group</taxon>
        <taxon>Rhizobium</taxon>
    </lineage>
</organism>
<dbReference type="PRINTS" id="PR01021">
    <property type="entry name" value="OMPADOMAIN"/>
</dbReference>
<accession>A0A179BZK2</accession>
<dbReference type="RefSeq" id="WP_064245813.1">
    <property type="nucleotide sequence ID" value="NZ_CAXURF020000005.1"/>
</dbReference>
<comment type="subcellular location">
    <subcellularLocation>
        <location evidence="1">Cell outer membrane</location>
    </subcellularLocation>
</comment>
<keyword evidence="5" id="KW-0732">Signal</keyword>
<feature type="chain" id="PRO_5033258429" evidence="5">
    <location>
        <begin position="24"/>
        <end position="189"/>
    </location>
</feature>
<dbReference type="Pfam" id="PF00691">
    <property type="entry name" value="OmpA"/>
    <property type="match status" value="1"/>
</dbReference>
<dbReference type="InterPro" id="IPR050330">
    <property type="entry name" value="Bact_OuterMem_StrucFunc"/>
</dbReference>
<evidence type="ECO:0000256" key="5">
    <source>
        <dbReference type="SAM" id="SignalP"/>
    </source>
</evidence>
<evidence type="ECO:0000313" key="9">
    <source>
        <dbReference type="Proteomes" id="UP000471560"/>
    </source>
</evidence>
<protein>
    <submittedName>
        <fullName evidence="7">OmpA family protein</fullName>
    </submittedName>
</protein>
<dbReference type="EMBL" id="WUEZ01000009">
    <property type="protein sequence ID" value="NEI34331.1"/>
    <property type="molecule type" value="Genomic_DNA"/>
</dbReference>
<evidence type="ECO:0000259" key="6">
    <source>
        <dbReference type="PROSITE" id="PS51123"/>
    </source>
</evidence>
<evidence type="ECO:0000313" key="8">
    <source>
        <dbReference type="EMBL" id="OAP96593.1"/>
    </source>
</evidence>
<dbReference type="EMBL" id="LWBS01000044">
    <property type="protein sequence ID" value="OAP96593.1"/>
    <property type="molecule type" value="Genomic_DNA"/>
</dbReference>
<dbReference type="GO" id="GO:0009279">
    <property type="term" value="C:cell outer membrane"/>
    <property type="evidence" value="ECO:0007669"/>
    <property type="project" value="UniProtKB-SubCell"/>
</dbReference>
<evidence type="ECO:0000313" key="7">
    <source>
        <dbReference type="EMBL" id="NEI34331.1"/>
    </source>
</evidence>
<dbReference type="SUPFAM" id="SSF103088">
    <property type="entry name" value="OmpA-like"/>
    <property type="match status" value="1"/>
</dbReference>
<dbReference type="Proteomes" id="UP000471560">
    <property type="component" value="Unassembled WGS sequence"/>
</dbReference>
<dbReference type="PANTHER" id="PTHR30329">
    <property type="entry name" value="STATOR ELEMENT OF FLAGELLAR MOTOR COMPLEX"/>
    <property type="match status" value="1"/>
</dbReference>
<reference evidence="8" key="1">
    <citation type="submission" date="2016-04" db="EMBL/GenBank/DDBJ databases">
        <title>Fast-growing isolate from the root nodules of Vavilovia formosa.</title>
        <authorList>
            <person name="Kimeklis A."/>
            <person name="Safronova V."/>
            <person name="Belimov A."/>
            <person name="Andronov E."/>
        </authorList>
    </citation>
    <scope>NUCLEOTIDE SEQUENCE [LARGE SCALE GENOMIC DNA]</scope>
    <source>
        <strain evidence="8">Vaf-46</strain>
    </source>
</reference>
<evidence type="ECO:0000256" key="1">
    <source>
        <dbReference type="ARBA" id="ARBA00004442"/>
    </source>
</evidence>